<dbReference type="PROSITE" id="PS00135">
    <property type="entry name" value="TRYPSIN_SER"/>
    <property type="match status" value="1"/>
</dbReference>
<dbReference type="EMBL" id="JAFNEN010000002">
    <property type="protein sequence ID" value="KAG8201951.1"/>
    <property type="molecule type" value="Genomic_DNA"/>
</dbReference>
<gene>
    <name evidence="18" type="ORF">JTE90_027426</name>
</gene>
<evidence type="ECO:0000256" key="3">
    <source>
        <dbReference type="ARBA" id="ARBA00022670"/>
    </source>
</evidence>
<dbReference type="Pfam" id="PF00089">
    <property type="entry name" value="Trypsin"/>
    <property type="match status" value="1"/>
</dbReference>
<evidence type="ECO:0000313" key="18">
    <source>
        <dbReference type="EMBL" id="KAG8201951.1"/>
    </source>
</evidence>
<evidence type="ECO:0000259" key="17">
    <source>
        <dbReference type="PROSITE" id="PS50240"/>
    </source>
</evidence>
<dbReference type="CDD" id="cd00190">
    <property type="entry name" value="Tryp_SPc"/>
    <property type="match status" value="1"/>
</dbReference>
<keyword evidence="4 15" id="KW-0732">Signal</keyword>
<dbReference type="EC" id="3.4.21.84" evidence="12"/>
<dbReference type="Pfam" id="PF00057">
    <property type="entry name" value="Ldl_recept_a"/>
    <property type="match status" value="1"/>
</dbReference>
<evidence type="ECO:0000256" key="9">
    <source>
        <dbReference type="ARBA" id="ARBA00022889"/>
    </source>
</evidence>
<dbReference type="GO" id="GO:0006508">
    <property type="term" value="P:proteolysis"/>
    <property type="evidence" value="ECO:0007669"/>
    <property type="project" value="UniProtKB-KW"/>
</dbReference>
<dbReference type="PANTHER" id="PTHR24252:SF7">
    <property type="entry name" value="HYALIN"/>
    <property type="match status" value="1"/>
</dbReference>
<dbReference type="PROSITE" id="PS01180">
    <property type="entry name" value="CUB"/>
    <property type="match status" value="1"/>
</dbReference>
<dbReference type="PANTHER" id="PTHR24252">
    <property type="entry name" value="ACROSIN-RELATED"/>
    <property type="match status" value="1"/>
</dbReference>
<dbReference type="InterPro" id="IPR000859">
    <property type="entry name" value="CUB_dom"/>
</dbReference>
<keyword evidence="3 14" id="KW-0645">Protease</keyword>
<dbReference type="InterPro" id="IPR023415">
    <property type="entry name" value="LDLR_class-A_CS"/>
</dbReference>
<feature type="domain" description="CUB" evidence="16">
    <location>
        <begin position="36"/>
        <end position="152"/>
    </location>
</feature>
<dbReference type="PROSITE" id="PS50240">
    <property type="entry name" value="TRYPSIN_DOM"/>
    <property type="match status" value="1"/>
</dbReference>
<dbReference type="CDD" id="cd00041">
    <property type="entry name" value="CUB"/>
    <property type="match status" value="1"/>
</dbReference>
<evidence type="ECO:0000256" key="6">
    <source>
        <dbReference type="ARBA" id="ARBA00022801"/>
    </source>
</evidence>
<dbReference type="SUPFAM" id="SSF57424">
    <property type="entry name" value="LDL receptor-like module"/>
    <property type="match status" value="1"/>
</dbReference>
<accession>A0AAV6W184</accession>
<keyword evidence="1" id="KW-0245">EGF-like domain</keyword>
<dbReference type="SMART" id="SM00192">
    <property type="entry name" value="LDLa"/>
    <property type="match status" value="1"/>
</dbReference>
<comment type="caution">
    <text evidence="18">The sequence shown here is derived from an EMBL/GenBank/DDBJ whole genome shotgun (WGS) entry which is preliminary data.</text>
</comment>
<dbReference type="Gene3D" id="4.10.400.10">
    <property type="entry name" value="Low-density Lipoprotein Receptor"/>
    <property type="match status" value="1"/>
</dbReference>
<dbReference type="InterPro" id="IPR001314">
    <property type="entry name" value="Peptidase_S1A"/>
</dbReference>
<dbReference type="AlphaFoldDB" id="A0AAV6W184"/>
<keyword evidence="8 14" id="KW-0720">Serine protease</keyword>
<evidence type="ECO:0000313" key="19">
    <source>
        <dbReference type="Proteomes" id="UP000827092"/>
    </source>
</evidence>
<dbReference type="FunFam" id="2.40.10.10:FF:000120">
    <property type="entry name" value="Putative serine protease"/>
    <property type="match status" value="1"/>
</dbReference>
<keyword evidence="5" id="KW-0430">Lectin</keyword>
<dbReference type="GO" id="GO:0007155">
    <property type="term" value="P:cell adhesion"/>
    <property type="evidence" value="ECO:0007669"/>
    <property type="project" value="UniProtKB-KW"/>
</dbReference>
<dbReference type="InterPro" id="IPR009003">
    <property type="entry name" value="Peptidase_S1_PA"/>
</dbReference>
<dbReference type="PROSITE" id="PS01209">
    <property type="entry name" value="LDLRA_1"/>
    <property type="match status" value="1"/>
</dbReference>
<dbReference type="SUPFAM" id="SSF49854">
    <property type="entry name" value="Spermadhesin, CUB domain"/>
    <property type="match status" value="1"/>
</dbReference>
<dbReference type="CDD" id="cd00112">
    <property type="entry name" value="LDLa"/>
    <property type="match status" value="1"/>
</dbReference>
<evidence type="ECO:0000256" key="5">
    <source>
        <dbReference type="ARBA" id="ARBA00022734"/>
    </source>
</evidence>
<dbReference type="SUPFAM" id="SSF50494">
    <property type="entry name" value="Trypsin-like serine proteases"/>
    <property type="match status" value="1"/>
</dbReference>
<evidence type="ECO:0000256" key="7">
    <source>
        <dbReference type="ARBA" id="ARBA00022820"/>
    </source>
</evidence>
<evidence type="ECO:0000256" key="10">
    <source>
        <dbReference type="ARBA" id="ARBA00023157"/>
    </source>
</evidence>
<dbReference type="GO" id="GO:0042381">
    <property type="term" value="P:hemolymph coagulation"/>
    <property type="evidence" value="ECO:0007669"/>
    <property type="project" value="UniProtKB-KW"/>
</dbReference>
<evidence type="ECO:0000256" key="14">
    <source>
        <dbReference type="RuleBase" id="RU363034"/>
    </source>
</evidence>
<dbReference type="Gene3D" id="2.60.120.290">
    <property type="entry name" value="Spermadhesin, CUB domain"/>
    <property type="match status" value="1"/>
</dbReference>
<dbReference type="InterPro" id="IPR036055">
    <property type="entry name" value="LDL_receptor-like_sf"/>
</dbReference>
<keyword evidence="7" id="KW-0353">Hemolymph clotting</keyword>
<dbReference type="Gene3D" id="2.40.10.10">
    <property type="entry name" value="Trypsin-like serine proteases"/>
    <property type="match status" value="1"/>
</dbReference>
<keyword evidence="10 13" id="KW-1015">Disulfide bond</keyword>
<feature type="signal peptide" evidence="15">
    <location>
        <begin position="1"/>
        <end position="24"/>
    </location>
</feature>
<dbReference type="InterPro" id="IPR001254">
    <property type="entry name" value="Trypsin_dom"/>
</dbReference>
<dbReference type="InterPro" id="IPR033116">
    <property type="entry name" value="TRYPSIN_SER"/>
</dbReference>
<protein>
    <recommendedName>
        <fullName evidence="12">limulus clotting factor C</fullName>
        <ecNumber evidence="12">3.4.21.84</ecNumber>
    </recommendedName>
</protein>
<dbReference type="GO" id="GO:0004252">
    <property type="term" value="F:serine-type endopeptidase activity"/>
    <property type="evidence" value="ECO:0007669"/>
    <property type="project" value="InterPro"/>
</dbReference>
<keyword evidence="19" id="KW-1185">Reference proteome</keyword>
<keyword evidence="6 14" id="KW-0378">Hydrolase</keyword>
<feature type="disulfide bond" evidence="13">
    <location>
        <begin position="178"/>
        <end position="193"/>
    </location>
</feature>
<proteinExistence type="predicted"/>
<dbReference type="InterPro" id="IPR002172">
    <property type="entry name" value="LDrepeatLR_classA_rpt"/>
</dbReference>
<feature type="domain" description="Peptidase S1" evidence="17">
    <location>
        <begin position="220"/>
        <end position="468"/>
    </location>
</feature>
<evidence type="ECO:0000256" key="2">
    <source>
        <dbReference type="ARBA" id="ARBA00022659"/>
    </source>
</evidence>
<dbReference type="GO" id="GO:0030246">
    <property type="term" value="F:carbohydrate binding"/>
    <property type="evidence" value="ECO:0007669"/>
    <property type="project" value="UniProtKB-KW"/>
</dbReference>
<comment type="caution">
    <text evidence="13">Lacks conserved residue(s) required for the propagation of feature annotation.</text>
</comment>
<evidence type="ECO:0000256" key="15">
    <source>
        <dbReference type="SAM" id="SignalP"/>
    </source>
</evidence>
<dbReference type="SMART" id="SM00042">
    <property type="entry name" value="CUB"/>
    <property type="match status" value="1"/>
</dbReference>
<organism evidence="18 19">
    <name type="scientific">Oedothorax gibbosus</name>
    <dbReference type="NCBI Taxonomy" id="931172"/>
    <lineage>
        <taxon>Eukaryota</taxon>
        <taxon>Metazoa</taxon>
        <taxon>Ecdysozoa</taxon>
        <taxon>Arthropoda</taxon>
        <taxon>Chelicerata</taxon>
        <taxon>Arachnida</taxon>
        <taxon>Araneae</taxon>
        <taxon>Araneomorphae</taxon>
        <taxon>Entelegynae</taxon>
        <taxon>Araneoidea</taxon>
        <taxon>Linyphiidae</taxon>
        <taxon>Erigoninae</taxon>
        <taxon>Oedothorax</taxon>
    </lineage>
</organism>
<evidence type="ECO:0000256" key="12">
    <source>
        <dbReference type="ARBA" id="ARBA00066707"/>
    </source>
</evidence>
<evidence type="ECO:0000256" key="1">
    <source>
        <dbReference type="ARBA" id="ARBA00022536"/>
    </source>
</evidence>
<name>A0AAV6W184_9ARAC</name>
<evidence type="ECO:0000256" key="13">
    <source>
        <dbReference type="PROSITE-ProRule" id="PRU00124"/>
    </source>
</evidence>
<keyword evidence="2" id="KW-0768">Sushi</keyword>
<keyword evidence="9" id="KW-0130">Cell adhesion</keyword>
<dbReference type="Pfam" id="PF00431">
    <property type="entry name" value="CUB"/>
    <property type="match status" value="1"/>
</dbReference>
<dbReference type="PROSITE" id="PS50068">
    <property type="entry name" value="LDLRA_2"/>
    <property type="match status" value="1"/>
</dbReference>
<evidence type="ECO:0000256" key="4">
    <source>
        <dbReference type="ARBA" id="ARBA00022729"/>
    </source>
</evidence>
<evidence type="ECO:0000256" key="8">
    <source>
        <dbReference type="ARBA" id="ARBA00022825"/>
    </source>
</evidence>
<dbReference type="Proteomes" id="UP000827092">
    <property type="component" value="Unassembled WGS sequence"/>
</dbReference>
<reference evidence="18 19" key="1">
    <citation type="journal article" date="2022" name="Nat. Ecol. Evol.">
        <title>A masculinizing supergene underlies an exaggerated male reproductive morph in a spider.</title>
        <authorList>
            <person name="Hendrickx F."/>
            <person name="De Corte Z."/>
            <person name="Sonet G."/>
            <person name="Van Belleghem S.M."/>
            <person name="Kostlbacher S."/>
            <person name="Vangestel C."/>
        </authorList>
    </citation>
    <scope>NUCLEOTIDE SEQUENCE [LARGE SCALE GENOMIC DNA]</scope>
    <source>
        <strain evidence="18">W744_W776</strain>
    </source>
</reference>
<dbReference type="InterPro" id="IPR018114">
    <property type="entry name" value="TRYPSIN_HIS"/>
</dbReference>
<sequence length="518" mass="57567">MASQLWQLVFVILSFINLLLLAESKDIKVVDDETACGSSQPLVVTQKYGLLNSPRFDNFNYYPGNKNCSWTLKAPEGQVILLQKLFFALNLDCGDDALNVYEGEPPYHKKTGQYCGYWIPSRFKSKSNVLHLNFISGRTPRDVGFQFYFQHVYPTVTCKDDEILCRTKTKCVPGLTKCDGVNNCDDGTDEENCEKTVNVSSVCGIPKVRPVLDSIPIFRIVGGRDAIPGSWPWQASLRLIKNEPFSHYCGGVLIHPQWVLTAGHCFKNNLDSRLWNVLFGKHLRLIPEDTEQVRYMDTIFIHPGYKGINETRFSIPWLVRKQHDLALVKLNAPVTFTDYISSVCLPELNYSIPVGTASYVTGWGDTYGTGYELELKQAVVPIISLEQCKKWHRFFDVAPSMVCAGYAEGGTDSCQGDSGGPLVYSHDKEIWYLAGIVSTGGSICADKEQPASSSQADTFLKNVSSTTHQLKLGLDLASAHPESEMSAPGFPLMDHSRQNVPQCDDGVRPCCWQNGGGG</sequence>
<dbReference type="InterPro" id="IPR043504">
    <property type="entry name" value="Peptidase_S1_PA_chymotrypsin"/>
</dbReference>
<evidence type="ECO:0000256" key="11">
    <source>
        <dbReference type="ARBA" id="ARBA00052079"/>
    </source>
</evidence>
<dbReference type="SMART" id="SM00020">
    <property type="entry name" value="Tryp_SPc"/>
    <property type="match status" value="1"/>
</dbReference>
<dbReference type="InterPro" id="IPR035914">
    <property type="entry name" value="Sperma_CUB_dom_sf"/>
</dbReference>
<evidence type="ECO:0000259" key="16">
    <source>
        <dbReference type="PROSITE" id="PS01180"/>
    </source>
</evidence>
<dbReference type="PROSITE" id="PS00134">
    <property type="entry name" value="TRYPSIN_HIS"/>
    <property type="match status" value="1"/>
</dbReference>
<feature type="chain" id="PRO_5043608198" description="limulus clotting factor C" evidence="15">
    <location>
        <begin position="25"/>
        <end position="518"/>
    </location>
</feature>
<comment type="catalytic activity">
    <reaction evidence="11">
        <text>Selective cleavage of 103-Arg-|-Ser-104 and 124-Ile-|-Ile-125 bonds in Limulus clotting factor B to form activated factor B. Cleavage of -Pro-Arg-|-Xaa- bonds in synthetic substrates.</text>
        <dbReference type="EC" id="3.4.21.84"/>
    </reaction>
</comment>
<dbReference type="PRINTS" id="PR00722">
    <property type="entry name" value="CHYMOTRYPSIN"/>
</dbReference>